<comment type="subcellular location">
    <subcellularLocation>
        <location evidence="1">Nucleus</location>
    </subcellularLocation>
</comment>
<dbReference type="PANTHER" id="PTHR45843">
    <property type="entry name" value="PEPTIDYL-PROLYL CIS-TRANS ISOMERASE-LIKE 4"/>
    <property type="match status" value="1"/>
</dbReference>
<dbReference type="InterPro" id="IPR002130">
    <property type="entry name" value="Cyclophilin-type_PPIase_dom"/>
</dbReference>
<dbReference type="GO" id="GO:0005634">
    <property type="term" value="C:nucleus"/>
    <property type="evidence" value="ECO:0007669"/>
    <property type="project" value="UniProtKB-SubCell"/>
</dbReference>
<dbReference type="Gene3D" id="2.40.100.10">
    <property type="entry name" value="Cyclophilin-like"/>
    <property type="match status" value="1"/>
</dbReference>
<evidence type="ECO:0000256" key="2">
    <source>
        <dbReference type="ARBA" id="ARBA00022884"/>
    </source>
</evidence>
<dbReference type="InterPro" id="IPR035542">
    <property type="entry name" value="CRIP"/>
</dbReference>
<name>A0A8X6NNJ6_NEPPI</name>
<reference evidence="6" key="1">
    <citation type="submission" date="2020-08" db="EMBL/GenBank/DDBJ databases">
        <title>Multicomponent nature underlies the extraordinary mechanical properties of spider dragline silk.</title>
        <authorList>
            <person name="Kono N."/>
            <person name="Nakamura H."/>
            <person name="Mori M."/>
            <person name="Yoshida Y."/>
            <person name="Ohtoshi R."/>
            <person name="Malay A.D."/>
            <person name="Moran D.A.P."/>
            <person name="Tomita M."/>
            <person name="Numata K."/>
            <person name="Arakawa K."/>
        </authorList>
    </citation>
    <scope>NUCLEOTIDE SEQUENCE</scope>
</reference>
<feature type="region of interest" description="Disordered" evidence="4">
    <location>
        <begin position="284"/>
        <end position="303"/>
    </location>
</feature>
<dbReference type="Pfam" id="PF00160">
    <property type="entry name" value="Pro_isomerase"/>
    <property type="match status" value="1"/>
</dbReference>
<accession>A0A8X6NNJ6</accession>
<gene>
    <name evidence="6" type="primary">PPIL4</name>
    <name evidence="6" type="ORF">NPIL_334501</name>
</gene>
<dbReference type="OrthoDB" id="2083at2759"/>
<dbReference type="InterPro" id="IPR029000">
    <property type="entry name" value="Cyclophilin-like_dom_sf"/>
</dbReference>
<evidence type="ECO:0000256" key="4">
    <source>
        <dbReference type="SAM" id="MobiDB-lite"/>
    </source>
</evidence>
<protein>
    <submittedName>
        <fullName evidence="6">Peptidyl-prolyl cis-trans isomerase-like 4</fullName>
    </submittedName>
</protein>
<dbReference type="PRINTS" id="PR00153">
    <property type="entry name" value="CSAPPISMRASE"/>
</dbReference>
<dbReference type="GO" id="GO:0003755">
    <property type="term" value="F:peptidyl-prolyl cis-trans isomerase activity"/>
    <property type="evidence" value="ECO:0007669"/>
    <property type="project" value="InterPro"/>
</dbReference>
<keyword evidence="3" id="KW-0539">Nucleus</keyword>
<organism evidence="6 7">
    <name type="scientific">Nephila pilipes</name>
    <name type="common">Giant wood spider</name>
    <name type="synonym">Nephila maculata</name>
    <dbReference type="NCBI Taxonomy" id="299642"/>
    <lineage>
        <taxon>Eukaryota</taxon>
        <taxon>Metazoa</taxon>
        <taxon>Ecdysozoa</taxon>
        <taxon>Arthropoda</taxon>
        <taxon>Chelicerata</taxon>
        <taxon>Arachnida</taxon>
        <taxon>Araneae</taxon>
        <taxon>Araneomorphae</taxon>
        <taxon>Entelegynae</taxon>
        <taxon>Araneoidea</taxon>
        <taxon>Nephilidae</taxon>
        <taxon>Nephila</taxon>
    </lineage>
</organism>
<proteinExistence type="predicted"/>
<keyword evidence="6" id="KW-0413">Isomerase</keyword>
<dbReference type="PROSITE" id="PS50072">
    <property type="entry name" value="CSA_PPIASE_2"/>
    <property type="match status" value="1"/>
</dbReference>
<dbReference type="SUPFAM" id="SSF50891">
    <property type="entry name" value="Cyclophilin-like"/>
    <property type="match status" value="1"/>
</dbReference>
<dbReference type="EMBL" id="BMAW01011234">
    <property type="protein sequence ID" value="GFT22656.1"/>
    <property type="molecule type" value="Genomic_DNA"/>
</dbReference>
<sequence length="303" mass="34870">MVTNCSHHSAKMFIREISIVIETSIGDLTIDFYLKELLNTCLNFLKLWKVKYYNLCIFHKVERNFIAQTGDPTSTARGGESIFNHLYGSQTAYFEIELKPRLINEKLRTSSIKNNSNNMNGSQFFFTLGKNLTYLDEVHIVFGEIVEGLETLLKIIEAICDPNNRPYLPGYQNNSYSVVLHDPYADETKCKNTEEIEEKNKENEAKTRATILGMFGDIPDADVKPPEYLLFVCKLNLVTKSEYLEIVFLRFGPIEETPEIRNVSSRAVRKKSDGYDMVLDMNDDLGDSKYRRCNSPQKYDENS</sequence>
<dbReference type="PANTHER" id="PTHR45843:SF1">
    <property type="entry name" value="PEPTIDYL-PROLYL CIS-TRANS ISOMERASE-LIKE 4"/>
    <property type="match status" value="1"/>
</dbReference>
<dbReference type="GO" id="GO:0003723">
    <property type="term" value="F:RNA binding"/>
    <property type="evidence" value="ECO:0007669"/>
    <property type="project" value="UniProtKB-KW"/>
</dbReference>
<evidence type="ECO:0000256" key="1">
    <source>
        <dbReference type="ARBA" id="ARBA00004123"/>
    </source>
</evidence>
<feature type="domain" description="PPIase cyclophilin-type" evidence="5">
    <location>
        <begin position="22"/>
        <end position="166"/>
    </location>
</feature>
<evidence type="ECO:0000313" key="7">
    <source>
        <dbReference type="Proteomes" id="UP000887013"/>
    </source>
</evidence>
<evidence type="ECO:0000313" key="6">
    <source>
        <dbReference type="EMBL" id="GFT22656.1"/>
    </source>
</evidence>
<dbReference type="AlphaFoldDB" id="A0A8X6NNJ6"/>
<keyword evidence="7" id="KW-1185">Reference proteome</keyword>
<evidence type="ECO:0000256" key="3">
    <source>
        <dbReference type="ARBA" id="ARBA00023242"/>
    </source>
</evidence>
<evidence type="ECO:0000259" key="5">
    <source>
        <dbReference type="PROSITE" id="PS50072"/>
    </source>
</evidence>
<keyword evidence="2" id="KW-0694">RNA-binding</keyword>
<dbReference type="Proteomes" id="UP000887013">
    <property type="component" value="Unassembled WGS sequence"/>
</dbReference>
<comment type="caution">
    <text evidence="6">The sequence shown here is derived from an EMBL/GenBank/DDBJ whole genome shotgun (WGS) entry which is preliminary data.</text>
</comment>